<evidence type="ECO:0000256" key="4">
    <source>
        <dbReference type="ARBA" id="ARBA00022989"/>
    </source>
</evidence>
<keyword evidence="4 7" id="KW-1133">Transmembrane helix</keyword>
<evidence type="ECO:0008006" key="10">
    <source>
        <dbReference type="Google" id="ProtNLM"/>
    </source>
</evidence>
<sequence>MAGDEVRRRNNGGTSDVAATSTPQPEEKVLKNRPKASALRQQRLPAWQPIMTATTVIPAVFCVGIVFIPIGIALYLASDSVVEVRVPYDQCAIQPPTSLATCDVPFTIPKDMTGSVYFYYYLSNFYQNHRRYVKNRNDQQYLGKLDQVSECDPYDKDASGKNIVPCGAIANSMFNDTFILLARDGRQVQFSKAGVVWEVDEQRKFKNPEGWTSAMQCNGGGYENTAKPPNWPKPICEMEDGMTNVDFIVWMRTAALPNFRKLWRTHAPDQYFPNGLPAGDYTLRVLNYYPVASFGGQKEFIMSTTSWAGGKNGFLGVAYLVVGSLAILLGVIFIIIHIKFGHTVDELSNITRQH</sequence>
<comment type="similarity">
    <text evidence="2">Belongs to the CDC50/LEM3 family.</text>
</comment>
<feature type="non-terminal residue" evidence="8">
    <location>
        <position position="354"/>
    </location>
</feature>
<dbReference type="PIRSF" id="PIRSF015840">
    <property type="entry name" value="DUF284_TM_euk"/>
    <property type="match status" value="1"/>
</dbReference>
<dbReference type="Pfam" id="PF03381">
    <property type="entry name" value="CDC50"/>
    <property type="match status" value="1"/>
</dbReference>
<feature type="transmembrane region" description="Helical" evidence="7">
    <location>
        <begin position="313"/>
        <end position="336"/>
    </location>
</feature>
<comment type="caution">
    <text evidence="8">The sequence shown here is derived from an EMBL/GenBank/DDBJ whole genome shotgun (WGS) entry which is preliminary data.</text>
</comment>
<dbReference type="EMBL" id="CATQJA010002657">
    <property type="protein sequence ID" value="CAJ0579977.1"/>
    <property type="molecule type" value="Genomic_DNA"/>
</dbReference>
<evidence type="ECO:0000256" key="5">
    <source>
        <dbReference type="ARBA" id="ARBA00023136"/>
    </source>
</evidence>
<dbReference type="PANTHER" id="PTHR10926">
    <property type="entry name" value="CELL CYCLE CONTROL PROTEIN 50"/>
    <property type="match status" value="1"/>
</dbReference>
<dbReference type="GO" id="GO:0005783">
    <property type="term" value="C:endoplasmic reticulum"/>
    <property type="evidence" value="ECO:0007669"/>
    <property type="project" value="TreeGrafter"/>
</dbReference>
<dbReference type="AlphaFoldDB" id="A0AA36G5F6"/>
<dbReference type="Proteomes" id="UP001177023">
    <property type="component" value="Unassembled WGS sequence"/>
</dbReference>
<evidence type="ECO:0000256" key="7">
    <source>
        <dbReference type="SAM" id="Phobius"/>
    </source>
</evidence>
<protein>
    <recommendedName>
        <fullName evidence="10">Cell cycle control protein 50A</fullName>
    </recommendedName>
</protein>
<name>A0AA36G5F6_9BILA</name>
<comment type="subcellular location">
    <subcellularLocation>
        <location evidence="1">Membrane</location>
        <topology evidence="1">Multi-pass membrane protein</topology>
    </subcellularLocation>
</comment>
<proteinExistence type="inferred from homology"/>
<evidence type="ECO:0000313" key="9">
    <source>
        <dbReference type="Proteomes" id="UP001177023"/>
    </source>
</evidence>
<evidence type="ECO:0000256" key="2">
    <source>
        <dbReference type="ARBA" id="ARBA00009457"/>
    </source>
</evidence>
<dbReference type="GO" id="GO:0005794">
    <property type="term" value="C:Golgi apparatus"/>
    <property type="evidence" value="ECO:0007669"/>
    <property type="project" value="TreeGrafter"/>
</dbReference>
<feature type="transmembrane region" description="Helical" evidence="7">
    <location>
        <begin position="50"/>
        <end position="77"/>
    </location>
</feature>
<evidence type="ECO:0000256" key="6">
    <source>
        <dbReference type="SAM" id="MobiDB-lite"/>
    </source>
</evidence>
<gene>
    <name evidence="8" type="ORF">MSPICULIGERA_LOCUS18180</name>
</gene>
<accession>A0AA36G5F6</accession>
<evidence type="ECO:0000256" key="1">
    <source>
        <dbReference type="ARBA" id="ARBA00004141"/>
    </source>
</evidence>
<keyword evidence="5 7" id="KW-0472">Membrane</keyword>
<reference evidence="8" key="1">
    <citation type="submission" date="2023-06" db="EMBL/GenBank/DDBJ databases">
        <authorList>
            <person name="Delattre M."/>
        </authorList>
    </citation>
    <scope>NUCLEOTIDE SEQUENCE</scope>
    <source>
        <strain evidence="8">AF72</strain>
    </source>
</reference>
<evidence type="ECO:0000256" key="3">
    <source>
        <dbReference type="ARBA" id="ARBA00022692"/>
    </source>
</evidence>
<keyword evidence="3 7" id="KW-0812">Transmembrane</keyword>
<evidence type="ECO:0000313" key="8">
    <source>
        <dbReference type="EMBL" id="CAJ0579977.1"/>
    </source>
</evidence>
<organism evidence="8 9">
    <name type="scientific">Mesorhabditis spiculigera</name>
    <dbReference type="NCBI Taxonomy" id="96644"/>
    <lineage>
        <taxon>Eukaryota</taxon>
        <taxon>Metazoa</taxon>
        <taxon>Ecdysozoa</taxon>
        <taxon>Nematoda</taxon>
        <taxon>Chromadorea</taxon>
        <taxon>Rhabditida</taxon>
        <taxon>Rhabditina</taxon>
        <taxon>Rhabditomorpha</taxon>
        <taxon>Rhabditoidea</taxon>
        <taxon>Rhabditidae</taxon>
        <taxon>Mesorhabditinae</taxon>
        <taxon>Mesorhabditis</taxon>
    </lineage>
</organism>
<keyword evidence="9" id="KW-1185">Reference proteome</keyword>
<dbReference type="PANTHER" id="PTHR10926:SF0">
    <property type="entry name" value="CDC50, ISOFORM A"/>
    <property type="match status" value="1"/>
</dbReference>
<dbReference type="InterPro" id="IPR005045">
    <property type="entry name" value="CDC50/LEM3_fam"/>
</dbReference>
<feature type="region of interest" description="Disordered" evidence="6">
    <location>
        <begin position="1"/>
        <end position="35"/>
    </location>
</feature>
<dbReference type="GO" id="GO:0005886">
    <property type="term" value="C:plasma membrane"/>
    <property type="evidence" value="ECO:0007669"/>
    <property type="project" value="TreeGrafter"/>
</dbReference>
<feature type="compositionally biased region" description="Polar residues" evidence="6">
    <location>
        <begin position="11"/>
        <end position="24"/>
    </location>
</feature>